<keyword evidence="9" id="KW-0812">Transmembrane</keyword>
<keyword evidence="4" id="KW-0808">Transferase</keyword>
<dbReference type="SMART" id="SM00387">
    <property type="entry name" value="HATPase_c"/>
    <property type="match status" value="1"/>
</dbReference>
<organism evidence="11 12">
    <name type="scientific">Fodinicola feengrottensis</name>
    <dbReference type="NCBI Taxonomy" id="435914"/>
    <lineage>
        <taxon>Bacteria</taxon>
        <taxon>Bacillati</taxon>
        <taxon>Actinomycetota</taxon>
        <taxon>Actinomycetes</taxon>
        <taxon>Mycobacteriales</taxon>
        <taxon>Fodinicola</taxon>
    </lineage>
</organism>
<keyword evidence="8" id="KW-0902">Two-component regulatory system</keyword>
<keyword evidence="9" id="KW-1133">Transmembrane helix</keyword>
<dbReference type="Proteomes" id="UP001500618">
    <property type="component" value="Unassembled WGS sequence"/>
</dbReference>
<dbReference type="SUPFAM" id="SSF55874">
    <property type="entry name" value="ATPase domain of HSP90 chaperone/DNA topoisomerase II/histidine kinase"/>
    <property type="match status" value="1"/>
</dbReference>
<keyword evidence="6" id="KW-0418">Kinase</keyword>
<dbReference type="Pfam" id="PF07730">
    <property type="entry name" value="HisKA_3"/>
    <property type="match status" value="1"/>
</dbReference>
<feature type="domain" description="Histidine kinase/HSP90-like ATPase" evidence="10">
    <location>
        <begin position="319"/>
        <end position="409"/>
    </location>
</feature>
<evidence type="ECO:0000256" key="3">
    <source>
        <dbReference type="ARBA" id="ARBA00022553"/>
    </source>
</evidence>
<comment type="catalytic activity">
    <reaction evidence="1">
        <text>ATP + protein L-histidine = ADP + protein N-phospho-L-histidine.</text>
        <dbReference type="EC" id="2.7.13.3"/>
    </reaction>
</comment>
<evidence type="ECO:0000256" key="4">
    <source>
        <dbReference type="ARBA" id="ARBA00022679"/>
    </source>
</evidence>
<evidence type="ECO:0000256" key="8">
    <source>
        <dbReference type="ARBA" id="ARBA00023012"/>
    </source>
</evidence>
<reference evidence="11 12" key="1">
    <citation type="journal article" date="2019" name="Int. J. Syst. Evol. Microbiol.">
        <title>The Global Catalogue of Microorganisms (GCM) 10K type strain sequencing project: providing services to taxonomists for standard genome sequencing and annotation.</title>
        <authorList>
            <consortium name="The Broad Institute Genomics Platform"/>
            <consortium name="The Broad Institute Genome Sequencing Center for Infectious Disease"/>
            <person name="Wu L."/>
            <person name="Ma J."/>
        </authorList>
    </citation>
    <scope>NUCLEOTIDE SEQUENCE [LARGE SCALE GENOMIC DNA]</scope>
    <source>
        <strain evidence="11 12">JCM 14718</strain>
    </source>
</reference>
<feature type="transmembrane region" description="Helical" evidence="9">
    <location>
        <begin position="106"/>
        <end position="129"/>
    </location>
</feature>
<feature type="transmembrane region" description="Helical" evidence="9">
    <location>
        <begin position="149"/>
        <end position="174"/>
    </location>
</feature>
<protein>
    <recommendedName>
        <fullName evidence="2">histidine kinase</fullName>
        <ecNumber evidence="2">2.7.13.3</ecNumber>
    </recommendedName>
</protein>
<evidence type="ECO:0000256" key="2">
    <source>
        <dbReference type="ARBA" id="ARBA00012438"/>
    </source>
</evidence>
<sequence length="417" mass="43545">MNLKARLLVLPRGLLLLGLALAEGAVAVLVMAAGCLLAIGVGLYLLPPAVSALRAVANTARRTASWSGVDIPAPYGPLPDGLVKRNVALLKDSATWRDLTWATVDWVVGTWMATLPLAFVLFGAFGAFVQPFVWRAIGADGGSNIYGVIQVNSTATALACVPIGLVMIVIGLLIGPRMLRLRARWTAVLLAPSRTAELEQRVDTLAGTRADATDAQAAELRRIERDLHDGAQARLVAMGMSLGNAEEVLDNDPAAARKLLVSAREASSKALDELRDLVRGIHPPVLADRGLADAIRALALDSVIDAEVTATLPGRPAPPVESAAYFAVSELLTNAAKHSGATRIDVSLDHQDSVLTCTVTDNGRGGADPSAGTGLRGLQRRLAAFDGTVTVHSPTGGPTQVSLEIPCVLSLPKTSSS</sequence>
<keyword evidence="7" id="KW-0067">ATP-binding</keyword>
<evidence type="ECO:0000256" key="7">
    <source>
        <dbReference type="ARBA" id="ARBA00022840"/>
    </source>
</evidence>
<dbReference type="InterPro" id="IPR011712">
    <property type="entry name" value="Sig_transdc_His_kin_sub3_dim/P"/>
</dbReference>
<name>A0ABN2FWT2_9ACTN</name>
<evidence type="ECO:0000256" key="1">
    <source>
        <dbReference type="ARBA" id="ARBA00000085"/>
    </source>
</evidence>
<evidence type="ECO:0000256" key="5">
    <source>
        <dbReference type="ARBA" id="ARBA00022741"/>
    </source>
</evidence>
<dbReference type="Gene3D" id="1.20.5.1930">
    <property type="match status" value="1"/>
</dbReference>
<accession>A0ABN2FWT2</accession>
<dbReference type="InterPro" id="IPR036890">
    <property type="entry name" value="HATPase_C_sf"/>
</dbReference>
<dbReference type="EC" id="2.7.13.3" evidence="2"/>
<dbReference type="InterPro" id="IPR025828">
    <property type="entry name" value="Put_sensor_dom"/>
</dbReference>
<dbReference type="InterPro" id="IPR003594">
    <property type="entry name" value="HATPase_dom"/>
</dbReference>
<gene>
    <name evidence="11" type="ORF">GCM10009765_08280</name>
</gene>
<dbReference type="PROSITE" id="PS51257">
    <property type="entry name" value="PROKAR_LIPOPROTEIN"/>
    <property type="match status" value="1"/>
</dbReference>
<dbReference type="PANTHER" id="PTHR24421">
    <property type="entry name" value="NITRATE/NITRITE SENSOR PROTEIN NARX-RELATED"/>
    <property type="match status" value="1"/>
</dbReference>
<comment type="caution">
    <text evidence="11">The sequence shown here is derived from an EMBL/GenBank/DDBJ whole genome shotgun (WGS) entry which is preliminary data.</text>
</comment>
<dbReference type="InterPro" id="IPR050482">
    <property type="entry name" value="Sensor_HK_TwoCompSys"/>
</dbReference>
<keyword evidence="5" id="KW-0547">Nucleotide-binding</keyword>
<evidence type="ECO:0000256" key="9">
    <source>
        <dbReference type="SAM" id="Phobius"/>
    </source>
</evidence>
<evidence type="ECO:0000259" key="10">
    <source>
        <dbReference type="SMART" id="SM00387"/>
    </source>
</evidence>
<dbReference type="Gene3D" id="3.30.565.10">
    <property type="entry name" value="Histidine kinase-like ATPase, C-terminal domain"/>
    <property type="match status" value="1"/>
</dbReference>
<dbReference type="EMBL" id="BAAANY010000002">
    <property type="protein sequence ID" value="GAA1661187.1"/>
    <property type="molecule type" value="Genomic_DNA"/>
</dbReference>
<dbReference type="Pfam" id="PF13796">
    <property type="entry name" value="Sensor"/>
    <property type="match status" value="1"/>
</dbReference>
<dbReference type="CDD" id="cd16917">
    <property type="entry name" value="HATPase_UhpB-NarQ-NarX-like"/>
    <property type="match status" value="1"/>
</dbReference>
<evidence type="ECO:0000313" key="12">
    <source>
        <dbReference type="Proteomes" id="UP001500618"/>
    </source>
</evidence>
<dbReference type="PANTHER" id="PTHR24421:SF10">
    <property type="entry name" value="NITRATE_NITRITE SENSOR PROTEIN NARQ"/>
    <property type="match status" value="1"/>
</dbReference>
<dbReference type="RefSeq" id="WP_344307238.1">
    <property type="nucleotide sequence ID" value="NZ_BAAANY010000002.1"/>
</dbReference>
<keyword evidence="12" id="KW-1185">Reference proteome</keyword>
<proteinExistence type="predicted"/>
<evidence type="ECO:0000256" key="6">
    <source>
        <dbReference type="ARBA" id="ARBA00022777"/>
    </source>
</evidence>
<keyword evidence="9" id="KW-0472">Membrane</keyword>
<keyword evidence="3" id="KW-0597">Phosphoprotein</keyword>
<evidence type="ECO:0000313" key="11">
    <source>
        <dbReference type="EMBL" id="GAA1661187.1"/>
    </source>
</evidence>
<dbReference type="Pfam" id="PF02518">
    <property type="entry name" value="HATPase_c"/>
    <property type="match status" value="1"/>
</dbReference>
<feature type="transmembrane region" description="Helical" evidence="9">
    <location>
        <begin position="32"/>
        <end position="53"/>
    </location>
</feature>